<dbReference type="AlphaFoldDB" id="A0A3R9NWC1"/>
<keyword evidence="2" id="KW-1003">Cell membrane</keyword>
<feature type="transmembrane region" description="Helical" evidence="6">
    <location>
        <begin position="125"/>
        <end position="141"/>
    </location>
</feature>
<dbReference type="GO" id="GO:0005886">
    <property type="term" value="C:plasma membrane"/>
    <property type="evidence" value="ECO:0007669"/>
    <property type="project" value="UniProtKB-SubCell"/>
</dbReference>
<evidence type="ECO:0000256" key="1">
    <source>
        <dbReference type="ARBA" id="ARBA00004651"/>
    </source>
</evidence>
<accession>A0A3R9NWC1</accession>
<feature type="transmembrane region" description="Helical" evidence="6">
    <location>
        <begin position="153"/>
        <end position="172"/>
    </location>
</feature>
<feature type="transmembrane region" description="Helical" evidence="6">
    <location>
        <begin position="250"/>
        <end position="269"/>
    </location>
</feature>
<feature type="transmembrane region" description="Helical" evidence="6">
    <location>
        <begin position="36"/>
        <end position="57"/>
    </location>
</feature>
<evidence type="ECO:0000313" key="8">
    <source>
        <dbReference type="EMBL" id="RSK39059.1"/>
    </source>
</evidence>
<evidence type="ECO:0000256" key="6">
    <source>
        <dbReference type="SAM" id="Phobius"/>
    </source>
</evidence>
<feature type="transmembrane region" description="Helical" evidence="6">
    <location>
        <begin position="184"/>
        <end position="202"/>
    </location>
</feature>
<feature type="domain" description="EamA" evidence="7">
    <location>
        <begin position="7"/>
        <end position="139"/>
    </location>
</feature>
<feature type="transmembrane region" description="Helical" evidence="6">
    <location>
        <begin position="69"/>
        <end position="89"/>
    </location>
</feature>
<dbReference type="EMBL" id="RWBG01000004">
    <property type="protein sequence ID" value="RSK39059.1"/>
    <property type="molecule type" value="Genomic_DNA"/>
</dbReference>
<dbReference type="Proteomes" id="UP000270620">
    <property type="component" value="Unassembled WGS sequence"/>
</dbReference>
<feature type="transmembrane region" description="Helical" evidence="6">
    <location>
        <begin position="217"/>
        <end position="238"/>
    </location>
</feature>
<dbReference type="Gene3D" id="1.10.3730.20">
    <property type="match status" value="2"/>
</dbReference>
<name>A0A3R9NWC1_9FLAO</name>
<feature type="transmembrane region" description="Helical" evidence="6">
    <location>
        <begin position="275"/>
        <end position="292"/>
    </location>
</feature>
<keyword evidence="3 6" id="KW-0812">Transmembrane</keyword>
<evidence type="ECO:0000256" key="2">
    <source>
        <dbReference type="ARBA" id="ARBA00022475"/>
    </source>
</evidence>
<protein>
    <submittedName>
        <fullName evidence="8">EamA/RhaT family transporter</fullName>
    </submittedName>
</protein>
<keyword evidence="9" id="KW-1185">Reference proteome</keyword>
<feature type="transmembrane region" description="Helical" evidence="6">
    <location>
        <begin position="95"/>
        <end position="116"/>
    </location>
</feature>
<dbReference type="InterPro" id="IPR037185">
    <property type="entry name" value="EmrE-like"/>
</dbReference>
<dbReference type="RefSeq" id="WP_125468034.1">
    <property type="nucleotide sequence ID" value="NZ_RWBG01000004.1"/>
</dbReference>
<evidence type="ECO:0000313" key="9">
    <source>
        <dbReference type="Proteomes" id="UP000270620"/>
    </source>
</evidence>
<proteinExistence type="predicted"/>
<evidence type="ECO:0000256" key="5">
    <source>
        <dbReference type="ARBA" id="ARBA00023136"/>
    </source>
</evidence>
<organism evidence="8 9">
    <name type="scientific">Mangrovimonas spongiae</name>
    <dbReference type="NCBI Taxonomy" id="2494697"/>
    <lineage>
        <taxon>Bacteria</taxon>
        <taxon>Pseudomonadati</taxon>
        <taxon>Bacteroidota</taxon>
        <taxon>Flavobacteriia</taxon>
        <taxon>Flavobacteriales</taxon>
        <taxon>Flavobacteriaceae</taxon>
        <taxon>Mangrovimonas</taxon>
    </lineage>
</organism>
<dbReference type="InterPro" id="IPR050638">
    <property type="entry name" value="AA-Vitamin_Transporters"/>
</dbReference>
<evidence type="ECO:0000259" key="7">
    <source>
        <dbReference type="Pfam" id="PF00892"/>
    </source>
</evidence>
<dbReference type="OrthoDB" id="9811486at2"/>
<comment type="caution">
    <text evidence="8">The sequence shown here is derived from an EMBL/GenBank/DDBJ whole genome shotgun (WGS) entry which is preliminary data.</text>
</comment>
<reference evidence="8 9" key="1">
    <citation type="submission" date="2018-12" db="EMBL/GenBank/DDBJ databases">
        <title>Mangrovimonas spongiae sp. nov., a novel member of the genus Mangrovimonas isolated from marine sponge.</title>
        <authorList>
            <person name="Zhuang L."/>
            <person name="Luo L."/>
        </authorList>
    </citation>
    <scope>NUCLEOTIDE SEQUENCE [LARGE SCALE GENOMIC DNA]</scope>
    <source>
        <strain evidence="8 9">HN-E26</strain>
    </source>
</reference>
<keyword evidence="5 6" id="KW-0472">Membrane</keyword>
<feature type="domain" description="EamA" evidence="7">
    <location>
        <begin position="154"/>
        <end position="292"/>
    </location>
</feature>
<dbReference type="InterPro" id="IPR000620">
    <property type="entry name" value="EamA_dom"/>
</dbReference>
<feature type="transmembrane region" description="Helical" evidence="6">
    <location>
        <begin position="7"/>
        <end position="24"/>
    </location>
</feature>
<evidence type="ECO:0000256" key="3">
    <source>
        <dbReference type="ARBA" id="ARBA00022692"/>
    </source>
</evidence>
<dbReference type="PANTHER" id="PTHR32322:SF18">
    <property type="entry name" value="S-ADENOSYLMETHIONINE_S-ADENOSYLHOMOCYSTEINE TRANSPORTER"/>
    <property type="match status" value="1"/>
</dbReference>
<comment type="subcellular location">
    <subcellularLocation>
        <location evidence="1">Cell membrane</location>
        <topology evidence="1">Multi-pass membrane protein</topology>
    </subcellularLocation>
</comment>
<keyword evidence="4 6" id="KW-1133">Transmembrane helix</keyword>
<dbReference type="Pfam" id="PF00892">
    <property type="entry name" value="EamA"/>
    <property type="match status" value="2"/>
</dbReference>
<gene>
    <name evidence="8" type="ORF">EJA19_08950</name>
</gene>
<sequence>MRERQQGLLAILTANTIFGLNIPVTKALMDNWMTPLGYTITRMFFGVLIFWLISLFLKKERVNKKDFPIIFIGGLMGFVGTQFLFSQALEYTTPVIFSLLMALTPVVVLVLSTIFLKEAISIKKVLGILLSISGAILIIVLNNTESNLSTNQFLGILFSLMCVFCYAGYLVLTRKVSMKYRPVTIAKWMFLVSALVAFPFSFQELNHQAIYTNEATVMSYLFLVFALLFSTTLAFFLMPYALKRLEASTVSIFMNLQPIIASVVAMIVGQDVFTWDKPLAVILVVIGVYMVTHKKKSKGLVKVRG</sequence>
<dbReference type="SUPFAM" id="SSF103481">
    <property type="entry name" value="Multidrug resistance efflux transporter EmrE"/>
    <property type="match status" value="2"/>
</dbReference>
<evidence type="ECO:0000256" key="4">
    <source>
        <dbReference type="ARBA" id="ARBA00022989"/>
    </source>
</evidence>
<dbReference type="PANTHER" id="PTHR32322">
    <property type="entry name" value="INNER MEMBRANE TRANSPORTER"/>
    <property type="match status" value="1"/>
</dbReference>